<feature type="domain" description="Reverse transcriptase zinc-binding" evidence="1">
    <location>
        <begin position="30"/>
        <end position="85"/>
    </location>
</feature>
<proteinExistence type="predicted"/>
<comment type="caution">
    <text evidence="2">The sequence shown here is derived from an EMBL/GenBank/DDBJ whole genome shotgun (WGS) entry which is preliminary data.</text>
</comment>
<dbReference type="AlphaFoldDB" id="A0A438EM47"/>
<reference evidence="2 3" key="1">
    <citation type="journal article" date="2018" name="PLoS Genet.">
        <title>Population sequencing reveals clonal diversity and ancestral inbreeding in the grapevine cultivar Chardonnay.</title>
        <authorList>
            <person name="Roach M.J."/>
            <person name="Johnson D.L."/>
            <person name="Bohlmann J."/>
            <person name="van Vuuren H.J."/>
            <person name="Jones S.J."/>
            <person name="Pretorius I.S."/>
            <person name="Schmidt S.A."/>
            <person name="Borneman A.R."/>
        </authorList>
    </citation>
    <scope>NUCLEOTIDE SEQUENCE [LARGE SCALE GENOMIC DNA]</scope>
    <source>
        <strain evidence="3">cv. Chardonnay</strain>
        <tissue evidence="2">Leaf</tissue>
    </source>
</reference>
<evidence type="ECO:0000313" key="2">
    <source>
        <dbReference type="EMBL" id="RVW48811.1"/>
    </source>
</evidence>
<protein>
    <recommendedName>
        <fullName evidence="1">Reverse transcriptase zinc-binding domain-containing protein</fullName>
    </recommendedName>
</protein>
<accession>A0A438EM47</accession>
<dbReference type="EMBL" id="QGNW01001242">
    <property type="protein sequence ID" value="RVW48811.1"/>
    <property type="molecule type" value="Genomic_DNA"/>
</dbReference>
<dbReference type="Pfam" id="PF13966">
    <property type="entry name" value="zf-RVT"/>
    <property type="match status" value="1"/>
</dbReference>
<organism evidence="2 3">
    <name type="scientific">Vitis vinifera</name>
    <name type="common">Grape</name>
    <dbReference type="NCBI Taxonomy" id="29760"/>
    <lineage>
        <taxon>Eukaryota</taxon>
        <taxon>Viridiplantae</taxon>
        <taxon>Streptophyta</taxon>
        <taxon>Embryophyta</taxon>
        <taxon>Tracheophyta</taxon>
        <taxon>Spermatophyta</taxon>
        <taxon>Magnoliopsida</taxon>
        <taxon>eudicotyledons</taxon>
        <taxon>Gunneridae</taxon>
        <taxon>Pentapetalae</taxon>
        <taxon>rosids</taxon>
        <taxon>Vitales</taxon>
        <taxon>Vitaceae</taxon>
        <taxon>Viteae</taxon>
        <taxon>Vitis</taxon>
    </lineage>
</organism>
<gene>
    <name evidence="2" type="ORF">CK203_104320</name>
</gene>
<sequence length="144" mass="16156">MRGCIGKDPNLQLALNKRVVFWKGGRNGQFRVKEAYNLLANPNDTAFPTSCIWVDRVPTKVAFFAWEATWGKVLTLDRLQKKDSNSLIVVFCAGVKKKLCSVGLSRNCKGGLNLLEGLFCGEEKEKDMEIHLVVYFLDGLEGEE</sequence>
<dbReference type="InterPro" id="IPR026960">
    <property type="entry name" value="RVT-Znf"/>
</dbReference>
<evidence type="ECO:0000259" key="1">
    <source>
        <dbReference type="Pfam" id="PF13966"/>
    </source>
</evidence>
<name>A0A438EM47_VITVI</name>
<evidence type="ECO:0000313" key="3">
    <source>
        <dbReference type="Proteomes" id="UP000288805"/>
    </source>
</evidence>
<dbReference type="Proteomes" id="UP000288805">
    <property type="component" value="Unassembled WGS sequence"/>
</dbReference>